<dbReference type="Gene3D" id="3.10.280.10">
    <property type="entry name" value="Mitochondrial glycoprotein"/>
    <property type="match status" value="1"/>
</dbReference>
<dbReference type="Pfam" id="PF02330">
    <property type="entry name" value="MAM33"/>
    <property type="match status" value="1"/>
</dbReference>
<evidence type="ECO:0000313" key="1">
    <source>
        <dbReference type="EMBL" id="KAF0745554.1"/>
    </source>
</evidence>
<dbReference type="GO" id="GO:0042256">
    <property type="term" value="P:cytosolic ribosome assembly"/>
    <property type="evidence" value="ECO:0007669"/>
    <property type="project" value="TreeGrafter"/>
</dbReference>
<gene>
    <name evidence="1" type="ORF">Ae201684_000010</name>
</gene>
<protein>
    <submittedName>
        <fullName evidence="1">Uncharacterized protein</fullName>
    </submittedName>
</protein>
<dbReference type="SUPFAM" id="SSF54529">
    <property type="entry name" value="Mitochondrial glycoprotein MAM33-like"/>
    <property type="match status" value="1"/>
</dbReference>
<evidence type="ECO:0000313" key="2">
    <source>
        <dbReference type="Proteomes" id="UP000481153"/>
    </source>
</evidence>
<dbReference type="InterPro" id="IPR036561">
    <property type="entry name" value="MAM33_sf"/>
</dbReference>
<dbReference type="Proteomes" id="UP000481153">
    <property type="component" value="Unassembled WGS sequence"/>
</dbReference>
<comment type="caution">
    <text evidence="1">The sequence shown here is derived from an EMBL/GenBank/DDBJ whole genome shotgun (WGS) entry which is preliminary data.</text>
</comment>
<dbReference type="PANTHER" id="PTHR10826:SF1">
    <property type="entry name" value="COMPLEMENT COMPONENT 1 Q SUBCOMPONENT-BINDING PROTEIN, MITOCHONDRIAL"/>
    <property type="match status" value="1"/>
</dbReference>
<dbReference type="GO" id="GO:0005759">
    <property type="term" value="C:mitochondrial matrix"/>
    <property type="evidence" value="ECO:0007669"/>
    <property type="project" value="InterPro"/>
</dbReference>
<name>A0A6G0XY70_9STRA</name>
<dbReference type="AlphaFoldDB" id="A0A6G0XY70"/>
<organism evidence="1 2">
    <name type="scientific">Aphanomyces euteiches</name>
    <dbReference type="NCBI Taxonomy" id="100861"/>
    <lineage>
        <taxon>Eukaryota</taxon>
        <taxon>Sar</taxon>
        <taxon>Stramenopiles</taxon>
        <taxon>Oomycota</taxon>
        <taxon>Saprolegniomycetes</taxon>
        <taxon>Saprolegniales</taxon>
        <taxon>Verrucalvaceae</taxon>
        <taxon>Aphanomyces</taxon>
    </lineage>
</organism>
<dbReference type="EMBL" id="VJMJ01000001">
    <property type="protein sequence ID" value="KAF0745554.1"/>
    <property type="molecule type" value="Genomic_DNA"/>
</dbReference>
<dbReference type="InterPro" id="IPR003428">
    <property type="entry name" value="MAM33"/>
</dbReference>
<dbReference type="PANTHER" id="PTHR10826">
    <property type="entry name" value="COMPLEMENT COMPONENT 1"/>
    <property type="match status" value="1"/>
</dbReference>
<reference evidence="1 2" key="1">
    <citation type="submission" date="2019-07" db="EMBL/GenBank/DDBJ databases">
        <title>Genomics analysis of Aphanomyces spp. identifies a new class of oomycete effector associated with host adaptation.</title>
        <authorList>
            <person name="Gaulin E."/>
        </authorList>
    </citation>
    <scope>NUCLEOTIDE SEQUENCE [LARGE SCALE GENOMIC DNA]</scope>
    <source>
        <strain evidence="1 2">ATCC 201684</strain>
    </source>
</reference>
<keyword evidence="2" id="KW-1185">Reference proteome</keyword>
<accession>A0A6G0XY70</accession>
<sequence length="150" mass="17339">MDVILTGKYKQEVIDVRFNIQDVADVADQEYDEEDEDEEGEYDDDVLPCIRFTARISKQNEALVFDCVASSVLTVEGVLHTENMDELNESDYEGPRFGDLEEDVQEAFADYLNERHINDDLANFITQFADLKEQKEYVTFLEGAQKFTEE</sequence>
<dbReference type="VEuPathDB" id="FungiDB:AeMF1_012430"/>
<proteinExistence type="predicted"/>